<evidence type="ECO:0000259" key="1">
    <source>
        <dbReference type="PROSITE" id="PS51186"/>
    </source>
</evidence>
<dbReference type="RefSeq" id="WP_252994753.1">
    <property type="nucleotide sequence ID" value="NZ_CP099717.1"/>
</dbReference>
<dbReference type="PROSITE" id="PS51186">
    <property type="entry name" value="GNAT"/>
    <property type="match status" value="1"/>
</dbReference>
<gene>
    <name evidence="2" type="ORF">NHF51_14250</name>
</gene>
<protein>
    <submittedName>
        <fullName evidence="2">GNAT family N-acetyltransferase</fullName>
    </submittedName>
</protein>
<proteinExistence type="predicted"/>
<dbReference type="InterPro" id="IPR000182">
    <property type="entry name" value="GNAT_dom"/>
</dbReference>
<dbReference type="Pfam" id="PF00583">
    <property type="entry name" value="Acetyltransf_1"/>
    <property type="match status" value="1"/>
</dbReference>
<feature type="domain" description="N-acetyltransferase" evidence="1">
    <location>
        <begin position="22"/>
        <end position="173"/>
    </location>
</feature>
<dbReference type="AlphaFoldDB" id="A0AAE9MER8"/>
<dbReference type="EMBL" id="CP099717">
    <property type="protein sequence ID" value="USV56507.1"/>
    <property type="molecule type" value="Genomic_DNA"/>
</dbReference>
<dbReference type="Gene3D" id="3.40.630.30">
    <property type="match status" value="1"/>
</dbReference>
<accession>A0AAE9MER8</accession>
<keyword evidence="3" id="KW-1185">Reference proteome</keyword>
<dbReference type="CDD" id="cd04301">
    <property type="entry name" value="NAT_SF"/>
    <property type="match status" value="1"/>
</dbReference>
<dbReference type="Proteomes" id="UP001056890">
    <property type="component" value="Chromosome"/>
</dbReference>
<reference evidence="2" key="1">
    <citation type="submission" date="2022-06" db="EMBL/GenBank/DDBJ databases">
        <title>Complete Genome of Aeromonas sp. Strain SOD01 Isolated from an Urban Freshwater Stream.</title>
        <authorList>
            <person name="Williams L.E."/>
            <person name="Brysgel T."/>
            <person name="Capestro E.M."/>
            <person name="Foltz G.V."/>
            <person name="Gardner A.E."/>
            <person name="Ingrassia J."/>
            <person name="Peterson E."/>
            <person name="Arruda J."/>
            <person name="Flaherty I."/>
            <person name="Hunt M."/>
            <person name="Pappas G."/>
            <person name="Ramsaran S."/>
            <person name="Rocha M."/>
        </authorList>
    </citation>
    <scope>NUCLEOTIDE SEQUENCE</scope>
    <source>
        <strain evidence="2">SOD01</strain>
    </source>
</reference>
<dbReference type="InterPro" id="IPR016181">
    <property type="entry name" value="Acyl_CoA_acyltransferase"/>
</dbReference>
<name>A0AAE9MER8_9GAMM</name>
<dbReference type="GO" id="GO:0016747">
    <property type="term" value="F:acyltransferase activity, transferring groups other than amino-acyl groups"/>
    <property type="evidence" value="ECO:0007669"/>
    <property type="project" value="InterPro"/>
</dbReference>
<dbReference type="SUPFAM" id="SSF55729">
    <property type="entry name" value="Acyl-CoA N-acyltransferases (Nat)"/>
    <property type="match status" value="1"/>
</dbReference>
<evidence type="ECO:0000313" key="2">
    <source>
        <dbReference type="EMBL" id="USV56507.1"/>
    </source>
</evidence>
<evidence type="ECO:0000313" key="3">
    <source>
        <dbReference type="Proteomes" id="UP001056890"/>
    </source>
</evidence>
<sequence length="173" mass="19467">MDNNESALSLTFYIHEIGEYKMQIRTACRHELDTIYLMGFDVWGEGLSRDEYLAGCQSSKKYQSGVWYVLVVDEKPVSSLIVYSDLFGLGQGCFGIGSLATDPAMRGKGFGSQLLRGVTEKLLNAPEAIATFLHADIDHHYYEKLGYQRIQSGDCMFFSLRHPHYAGVPPSYF</sequence>
<organism evidence="2 3">
    <name type="scientific">Aeromonas encheleia</name>
    <dbReference type="NCBI Taxonomy" id="73010"/>
    <lineage>
        <taxon>Bacteria</taxon>
        <taxon>Pseudomonadati</taxon>
        <taxon>Pseudomonadota</taxon>
        <taxon>Gammaproteobacteria</taxon>
        <taxon>Aeromonadales</taxon>
        <taxon>Aeromonadaceae</taxon>
        <taxon>Aeromonas</taxon>
    </lineage>
</organism>